<name>W7TT71_9STRA</name>
<evidence type="ECO:0000256" key="4">
    <source>
        <dbReference type="ARBA" id="ARBA00023136"/>
    </source>
</evidence>
<evidence type="ECO:0000256" key="1">
    <source>
        <dbReference type="ARBA" id="ARBA00004141"/>
    </source>
</evidence>
<dbReference type="EMBL" id="AZIL01000037">
    <property type="protein sequence ID" value="EWM30415.1"/>
    <property type="molecule type" value="Genomic_DNA"/>
</dbReference>
<proteinExistence type="predicted"/>
<dbReference type="PANTHER" id="PTHR38894:SF1">
    <property type="entry name" value="TRANSMEMBRANE PROTEIN"/>
    <property type="match status" value="1"/>
</dbReference>
<keyword evidence="2 6" id="KW-0812">Transmembrane</keyword>
<evidence type="ECO:0000256" key="2">
    <source>
        <dbReference type="ARBA" id="ARBA00022692"/>
    </source>
</evidence>
<feature type="region of interest" description="Disordered" evidence="5">
    <location>
        <begin position="221"/>
        <end position="254"/>
    </location>
</feature>
<accession>W7TT71</accession>
<evidence type="ECO:0000313" key="7">
    <source>
        <dbReference type="EMBL" id="EWM30415.1"/>
    </source>
</evidence>
<reference evidence="7 8" key="1">
    <citation type="journal article" date="2014" name="Mol. Plant">
        <title>Chromosome Scale Genome Assembly and Transcriptome Profiling of Nannochloropsis gaditana in Nitrogen Depletion.</title>
        <authorList>
            <person name="Corteggiani Carpinelli E."/>
            <person name="Telatin A."/>
            <person name="Vitulo N."/>
            <person name="Forcato C."/>
            <person name="D'Angelo M."/>
            <person name="Schiavon R."/>
            <person name="Vezzi A."/>
            <person name="Giacometti G.M."/>
            <person name="Morosinotto T."/>
            <person name="Valle G."/>
        </authorList>
    </citation>
    <scope>NUCLEOTIDE SEQUENCE [LARGE SCALE GENOMIC DNA]</scope>
    <source>
        <strain evidence="7 8">B-31</strain>
    </source>
</reference>
<evidence type="ECO:0000256" key="5">
    <source>
        <dbReference type="SAM" id="MobiDB-lite"/>
    </source>
</evidence>
<keyword evidence="3 6" id="KW-1133">Transmembrane helix</keyword>
<dbReference type="GO" id="GO:0016020">
    <property type="term" value="C:membrane"/>
    <property type="evidence" value="ECO:0007669"/>
    <property type="project" value="UniProtKB-SubCell"/>
</dbReference>
<dbReference type="InterPro" id="IPR013714">
    <property type="entry name" value="Golgi_TVP15"/>
</dbReference>
<gene>
    <name evidence="7" type="ORF">Naga_100026g18</name>
</gene>
<dbReference type="AlphaFoldDB" id="W7TT71"/>
<keyword evidence="4 6" id="KW-0472">Membrane</keyword>
<dbReference type="PANTHER" id="PTHR38894">
    <property type="entry name" value="TRANSMEMBRANE PROTEIN"/>
    <property type="match status" value="1"/>
</dbReference>
<feature type="transmembrane region" description="Helical" evidence="6">
    <location>
        <begin position="116"/>
        <end position="136"/>
    </location>
</feature>
<feature type="region of interest" description="Disordered" evidence="5">
    <location>
        <begin position="1"/>
        <end position="58"/>
    </location>
</feature>
<feature type="transmembrane region" description="Helical" evidence="6">
    <location>
        <begin position="157"/>
        <end position="187"/>
    </location>
</feature>
<sequence length="271" mass="28616">MSGSGEVNPFATQSGGDGGPGAGRNRPPSPPRADEPAWLNANAASPPSPAAPHSSHVPIQPATLQPQAATQPQPPSGQTPPLVIYMRVANFALCILMSAAAVLTVIVPAGATPASWVLAFYVLAFSCLLCCFEVNLRRVAKHIANNFGFLYDAKSRATFLIFVGVLCFSLGITGKVAGAAMIANALFNTVVLCKYPQYATNAPTTTAEQEAAQFMQRNPGLARKGARGPHRRSSLSRCKSVKEPEKKRHTATDVSRSGTVQFSFALLNQVL</sequence>
<organism evidence="7 8">
    <name type="scientific">Nannochloropsis gaditana</name>
    <dbReference type="NCBI Taxonomy" id="72520"/>
    <lineage>
        <taxon>Eukaryota</taxon>
        <taxon>Sar</taxon>
        <taxon>Stramenopiles</taxon>
        <taxon>Ochrophyta</taxon>
        <taxon>Eustigmatophyceae</taxon>
        <taxon>Eustigmatales</taxon>
        <taxon>Monodopsidaceae</taxon>
        <taxon>Nannochloropsis</taxon>
    </lineage>
</organism>
<keyword evidence="8" id="KW-1185">Reference proteome</keyword>
<feature type="compositionally biased region" description="Basic residues" evidence="5">
    <location>
        <begin position="224"/>
        <end position="234"/>
    </location>
</feature>
<dbReference type="Proteomes" id="UP000019335">
    <property type="component" value="Chromosome 1"/>
</dbReference>
<comment type="caution">
    <text evidence="7">The sequence shown here is derived from an EMBL/GenBank/DDBJ whole genome shotgun (WGS) entry which is preliminary data.</text>
</comment>
<evidence type="ECO:0000256" key="6">
    <source>
        <dbReference type="SAM" id="Phobius"/>
    </source>
</evidence>
<comment type="subcellular location">
    <subcellularLocation>
        <location evidence="1">Membrane</location>
        <topology evidence="1">Multi-pass membrane protein</topology>
    </subcellularLocation>
</comment>
<evidence type="ECO:0000313" key="8">
    <source>
        <dbReference type="Proteomes" id="UP000019335"/>
    </source>
</evidence>
<evidence type="ECO:0000256" key="3">
    <source>
        <dbReference type="ARBA" id="ARBA00022989"/>
    </source>
</evidence>
<dbReference type="Pfam" id="PF08507">
    <property type="entry name" value="COPI_assoc"/>
    <property type="match status" value="1"/>
</dbReference>
<feature type="transmembrane region" description="Helical" evidence="6">
    <location>
        <begin position="88"/>
        <end position="110"/>
    </location>
</feature>
<feature type="compositionally biased region" description="Polar residues" evidence="5">
    <location>
        <begin position="1"/>
        <end position="14"/>
    </location>
</feature>
<protein>
    <submittedName>
        <fullName evidence="7">Golgi apparatus membrane protein TVP15</fullName>
    </submittedName>
</protein>
<dbReference type="OrthoDB" id="203284at2759"/>